<sequence>MNIHNTISDYEQFNHWTQSTLQPLSDHDWHRPIQDGKASIAEIIAHLRNWDLHLIDVVIPSIMQGGGIEFPDFNVYNSKAYEHANSGVSKNDLLQEFSDDRKKLIDLLRNMTWEDLLFETTANGVTHCPHTGQPYSLLYIIHEFIEHDEHHKKQMIDFLHDLQEKK</sequence>
<dbReference type="EMBL" id="JAVDSB010000001">
    <property type="protein sequence ID" value="MDR6550131.1"/>
    <property type="molecule type" value="Genomic_DNA"/>
</dbReference>
<comment type="caution">
    <text evidence="2">The sequence shown here is derived from an EMBL/GenBank/DDBJ whole genome shotgun (WGS) entry which is preliminary data.</text>
</comment>
<accession>A0ABU1NST8</accession>
<evidence type="ECO:0000313" key="3">
    <source>
        <dbReference type="Proteomes" id="UP001267290"/>
    </source>
</evidence>
<proteinExistence type="predicted"/>
<dbReference type="InterPro" id="IPR034660">
    <property type="entry name" value="DinB/YfiT-like"/>
</dbReference>
<evidence type="ECO:0000259" key="1">
    <source>
        <dbReference type="Pfam" id="PF12867"/>
    </source>
</evidence>
<dbReference type="Proteomes" id="UP001267290">
    <property type="component" value="Unassembled WGS sequence"/>
</dbReference>
<keyword evidence="3" id="KW-1185">Reference proteome</keyword>
<reference evidence="2 3" key="1">
    <citation type="submission" date="2023-07" db="EMBL/GenBank/DDBJ databases">
        <title>Sorghum-associated microbial communities from plants grown in Nebraska, USA.</title>
        <authorList>
            <person name="Schachtman D."/>
        </authorList>
    </citation>
    <scope>NUCLEOTIDE SEQUENCE [LARGE SCALE GENOMIC DNA]</scope>
    <source>
        <strain evidence="2 3">CC258</strain>
    </source>
</reference>
<dbReference type="SUPFAM" id="SSF109854">
    <property type="entry name" value="DinB/YfiT-like putative metalloenzymes"/>
    <property type="match status" value="1"/>
</dbReference>
<dbReference type="InterPro" id="IPR024775">
    <property type="entry name" value="DinB-like"/>
</dbReference>
<organism evidence="2 3">
    <name type="scientific">Paenibacillus qinlingensis</name>
    <dbReference type="NCBI Taxonomy" id="1837343"/>
    <lineage>
        <taxon>Bacteria</taxon>
        <taxon>Bacillati</taxon>
        <taxon>Bacillota</taxon>
        <taxon>Bacilli</taxon>
        <taxon>Bacillales</taxon>
        <taxon>Paenibacillaceae</taxon>
        <taxon>Paenibacillus</taxon>
    </lineage>
</organism>
<gene>
    <name evidence="2" type="ORF">J2736_001314</name>
</gene>
<dbReference type="Pfam" id="PF12867">
    <property type="entry name" value="DinB_2"/>
    <property type="match status" value="1"/>
</dbReference>
<name>A0ABU1NST8_9BACL</name>
<protein>
    <recommendedName>
        <fullName evidence="1">DinB-like domain-containing protein</fullName>
    </recommendedName>
</protein>
<evidence type="ECO:0000313" key="2">
    <source>
        <dbReference type="EMBL" id="MDR6550131.1"/>
    </source>
</evidence>
<dbReference type="Gene3D" id="1.20.120.450">
    <property type="entry name" value="dinb family like domain"/>
    <property type="match status" value="1"/>
</dbReference>
<dbReference type="RefSeq" id="WP_310224532.1">
    <property type="nucleotide sequence ID" value="NZ_JAVDSB010000001.1"/>
</dbReference>
<feature type="domain" description="DinB-like" evidence="1">
    <location>
        <begin position="17"/>
        <end position="155"/>
    </location>
</feature>